<proteinExistence type="predicted"/>
<reference evidence="2" key="1">
    <citation type="journal article" date="2023" name="Plant J.">
        <title>Genome sequences and population genomics provide insights into the demographic history, inbreeding, and mutation load of two 'living fossil' tree species of Dipteronia.</title>
        <authorList>
            <person name="Feng Y."/>
            <person name="Comes H.P."/>
            <person name="Chen J."/>
            <person name="Zhu S."/>
            <person name="Lu R."/>
            <person name="Zhang X."/>
            <person name="Li P."/>
            <person name="Qiu J."/>
            <person name="Olsen K.M."/>
            <person name="Qiu Y."/>
        </authorList>
    </citation>
    <scope>NUCLEOTIDE SEQUENCE</scope>
    <source>
        <strain evidence="2">KIB01</strain>
    </source>
</reference>
<accession>A0AAD9TL18</accession>
<comment type="caution">
    <text evidence="2">The sequence shown here is derived from an EMBL/GenBank/DDBJ whole genome shotgun (WGS) entry which is preliminary data.</text>
</comment>
<feature type="compositionally biased region" description="Gly residues" evidence="1">
    <location>
        <begin position="65"/>
        <end position="75"/>
    </location>
</feature>
<dbReference type="EMBL" id="JANJYI010000008">
    <property type="protein sequence ID" value="KAK2637768.1"/>
    <property type="molecule type" value="Genomic_DNA"/>
</dbReference>
<dbReference type="PANTHER" id="PTHR33325:SF11">
    <property type="entry name" value="COLD SHOCK DOMAIN-CONTAINING PROTEIN 4-LIKE"/>
    <property type="match status" value="1"/>
</dbReference>
<evidence type="ECO:0000256" key="1">
    <source>
        <dbReference type="SAM" id="MobiDB-lite"/>
    </source>
</evidence>
<keyword evidence="3" id="KW-1185">Reference proteome</keyword>
<evidence type="ECO:0000313" key="3">
    <source>
        <dbReference type="Proteomes" id="UP001280121"/>
    </source>
</evidence>
<dbReference type="PANTHER" id="PTHR33325">
    <property type="entry name" value="ZINC FINGER, CCHC-TYPE-RELATED"/>
    <property type="match status" value="1"/>
</dbReference>
<sequence length="99" mass="11164">MILQQQYQERRFSKYSELISCLLDVEKNNELLIKNHESRPTGSTTFLKVNANTIEGYNRSRGHGRGPYSGRGHGCGRGHERAYGYSGLGGYSQNNENIP</sequence>
<dbReference type="AlphaFoldDB" id="A0AAD9TL18"/>
<feature type="region of interest" description="Disordered" evidence="1">
    <location>
        <begin position="56"/>
        <end position="75"/>
    </location>
</feature>
<protein>
    <submittedName>
        <fullName evidence="2">Uncharacterized protein</fullName>
    </submittedName>
</protein>
<organism evidence="2 3">
    <name type="scientific">Dipteronia dyeriana</name>
    <dbReference type="NCBI Taxonomy" id="168575"/>
    <lineage>
        <taxon>Eukaryota</taxon>
        <taxon>Viridiplantae</taxon>
        <taxon>Streptophyta</taxon>
        <taxon>Embryophyta</taxon>
        <taxon>Tracheophyta</taxon>
        <taxon>Spermatophyta</taxon>
        <taxon>Magnoliopsida</taxon>
        <taxon>eudicotyledons</taxon>
        <taxon>Gunneridae</taxon>
        <taxon>Pentapetalae</taxon>
        <taxon>rosids</taxon>
        <taxon>malvids</taxon>
        <taxon>Sapindales</taxon>
        <taxon>Sapindaceae</taxon>
        <taxon>Hippocastanoideae</taxon>
        <taxon>Acereae</taxon>
        <taxon>Dipteronia</taxon>
    </lineage>
</organism>
<dbReference type="Proteomes" id="UP001280121">
    <property type="component" value="Unassembled WGS sequence"/>
</dbReference>
<name>A0AAD9TL18_9ROSI</name>
<gene>
    <name evidence="2" type="ORF">Ddye_025563</name>
</gene>
<evidence type="ECO:0000313" key="2">
    <source>
        <dbReference type="EMBL" id="KAK2637768.1"/>
    </source>
</evidence>